<name>A0A6N9TCQ5_9ALTE</name>
<keyword evidence="6" id="KW-0418">Kinase</keyword>
<dbReference type="Pfam" id="PF02518">
    <property type="entry name" value="HATPase_c"/>
    <property type="match status" value="1"/>
</dbReference>
<keyword evidence="7" id="KW-0067">ATP-binding</keyword>
<dbReference type="SMART" id="SM00387">
    <property type="entry name" value="HATPase_c"/>
    <property type="match status" value="1"/>
</dbReference>
<evidence type="ECO:0000256" key="1">
    <source>
        <dbReference type="ARBA" id="ARBA00000085"/>
    </source>
</evidence>
<dbReference type="CDD" id="cd16922">
    <property type="entry name" value="HATPase_EvgS-ArcB-TorS-like"/>
    <property type="match status" value="1"/>
</dbReference>
<dbReference type="SUPFAM" id="SSF52172">
    <property type="entry name" value="CheY-like"/>
    <property type="match status" value="1"/>
</dbReference>
<reference evidence="15 16" key="1">
    <citation type="submission" date="2020-01" db="EMBL/GenBank/DDBJ databases">
        <title>Genomes of bacteria type strains.</title>
        <authorList>
            <person name="Chen J."/>
            <person name="Zhu S."/>
            <person name="Yang J."/>
        </authorList>
    </citation>
    <scope>NUCLEOTIDE SEQUENCE [LARGE SCALE GENOMIC DNA]</scope>
    <source>
        <strain evidence="15 16">LMG 24078</strain>
    </source>
</reference>
<protein>
    <recommendedName>
        <fullName evidence="10">Sensory/regulatory protein RpfC</fullName>
        <ecNumber evidence="2">2.7.13.3</ecNumber>
    </recommendedName>
</protein>
<dbReference type="PROSITE" id="PS50110">
    <property type="entry name" value="RESPONSE_REGULATORY"/>
    <property type="match status" value="1"/>
</dbReference>
<dbReference type="PANTHER" id="PTHR45339">
    <property type="entry name" value="HYBRID SIGNAL TRANSDUCTION HISTIDINE KINASE J"/>
    <property type="match status" value="1"/>
</dbReference>
<feature type="transmembrane region" description="Helical" evidence="12">
    <location>
        <begin position="20"/>
        <end position="39"/>
    </location>
</feature>
<keyword evidence="12" id="KW-0812">Transmembrane</keyword>
<dbReference type="SUPFAM" id="SSF47384">
    <property type="entry name" value="Homodimeric domain of signal transducing histidine kinase"/>
    <property type="match status" value="1"/>
</dbReference>
<accession>A0A6N9TCQ5</accession>
<dbReference type="InterPro" id="IPR036097">
    <property type="entry name" value="HisK_dim/P_sf"/>
</dbReference>
<evidence type="ECO:0000256" key="6">
    <source>
        <dbReference type="ARBA" id="ARBA00022777"/>
    </source>
</evidence>
<dbReference type="CDD" id="cd00082">
    <property type="entry name" value="HisKA"/>
    <property type="match status" value="1"/>
</dbReference>
<dbReference type="SMART" id="SM00388">
    <property type="entry name" value="HisKA"/>
    <property type="match status" value="1"/>
</dbReference>
<dbReference type="Proteomes" id="UP000471381">
    <property type="component" value="Unassembled WGS sequence"/>
</dbReference>
<feature type="transmembrane region" description="Helical" evidence="12">
    <location>
        <begin position="76"/>
        <end position="94"/>
    </location>
</feature>
<evidence type="ECO:0000256" key="3">
    <source>
        <dbReference type="ARBA" id="ARBA00022553"/>
    </source>
</evidence>
<feature type="transmembrane region" description="Helical" evidence="12">
    <location>
        <begin position="121"/>
        <end position="139"/>
    </location>
</feature>
<dbReference type="PRINTS" id="PR00344">
    <property type="entry name" value="BCTRLSENSOR"/>
</dbReference>
<dbReference type="InterPro" id="IPR004358">
    <property type="entry name" value="Sig_transdc_His_kin-like_C"/>
</dbReference>
<evidence type="ECO:0000256" key="11">
    <source>
        <dbReference type="PROSITE-ProRule" id="PRU00169"/>
    </source>
</evidence>
<dbReference type="FunFam" id="3.30.565.10:FF:000010">
    <property type="entry name" value="Sensor histidine kinase RcsC"/>
    <property type="match status" value="1"/>
</dbReference>
<keyword evidence="3 11" id="KW-0597">Phosphoprotein</keyword>
<evidence type="ECO:0000256" key="2">
    <source>
        <dbReference type="ARBA" id="ARBA00012438"/>
    </source>
</evidence>
<evidence type="ECO:0000256" key="4">
    <source>
        <dbReference type="ARBA" id="ARBA00022679"/>
    </source>
</evidence>
<dbReference type="Pfam" id="PF00072">
    <property type="entry name" value="Response_reg"/>
    <property type="match status" value="1"/>
</dbReference>
<dbReference type="Gene3D" id="1.10.287.130">
    <property type="match status" value="1"/>
</dbReference>
<comment type="caution">
    <text evidence="15">The sequence shown here is derived from an EMBL/GenBank/DDBJ whole genome shotgun (WGS) entry which is preliminary data.</text>
</comment>
<dbReference type="EMBL" id="JAAAWO010000003">
    <property type="protein sequence ID" value="NDW15054.1"/>
    <property type="molecule type" value="Genomic_DNA"/>
</dbReference>
<evidence type="ECO:0000256" key="8">
    <source>
        <dbReference type="ARBA" id="ARBA00023012"/>
    </source>
</evidence>
<proteinExistence type="predicted"/>
<dbReference type="InterPro" id="IPR003594">
    <property type="entry name" value="HATPase_dom"/>
</dbReference>
<organism evidence="15 16">
    <name type="scientific">Alteromonas genovensis</name>
    <dbReference type="NCBI Taxonomy" id="471225"/>
    <lineage>
        <taxon>Bacteria</taxon>
        <taxon>Pseudomonadati</taxon>
        <taxon>Pseudomonadota</taxon>
        <taxon>Gammaproteobacteria</taxon>
        <taxon>Alteromonadales</taxon>
        <taxon>Alteromonadaceae</taxon>
        <taxon>Alteromonas/Salinimonas group</taxon>
        <taxon>Alteromonas</taxon>
    </lineage>
</organism>
<dbReference type="SUPFAM" id="SSF55874">
    <property type="entry name" value="ATPase domain of HSP90 chaperone/DNA topoisomerase II/histidine kinase"/>
    <property type="match status" value="1"/>
</dbReference>
<dbReference type="SMART" id="SM00448">
    <property type="entry name" value="REC"/>
    <property type="match status" value="1"/>
</dbReference>
<dbReference type="GO" id="GO:0005524">
    <property type="term" value="F:ATP binding"/>
    <property type="evidence" value="ECO:0007669"/>
    <property type="project" value="UniProtKB-KW"/>
</dbReference>
<dbReference type="FunFam" id="1.10.287.130:FF:000002">
    <property type="entry name" value="Two-component osmosensing histidine kinase"/>
    <property type="match status" value="1"/>
</dbReference>
<evidence type="ECO:0000313" key="15">
    <source>
        <dbReference type="EMBL" id="NDW15054.1"/>
    </source>
</evidence>
<dbReference type="InterPro" id="IPR005467">
    <property type="entry name" value="His_kinase_dom"/>
</dbReference>
<dbReference type="CDD" id="cd17546">
    <property type="entry name" value="REC_hyHK_CKI1_RcsC-like"/>
    <property type="match status" value="1"/>
</dbReference>
<dbReference type="EC" id="2.7.13.3" evidence="2"/>
<dbReference type="AlphaFoldDB" id="A0A6N9TCQ5"/>
<keyword evidence="8" id="KW-0902">Two-component regulatory system</keyword>
<evidence type="ECO:0000313" key="16">
    <source>
        <dbReference type="Proteomes" id="UP000471381"/>
    </source>
</evidence>
<keyword evidence="5" id="KW-0547">Nucleotide-binding</keyword>
<evidence type="ECO:0000256" key="9">
    <source>
        <dbReference type="ARBA" id="ARBA00064003"/>
    </source>
</evidence>
<keyword evidence="12" id="KW-0472">Membrane</keyword>
<evidence type="ECO:0000256" key="12">
    <source>
        <dbReference type="SAM" id="Phobius"/>
    </source>
</evidence>
<evidence type="ECO:0000259" key="14">
    <source>
        <dbReference type="PROSITE" id="PS50110"/>
    </source>
</evidence>
<comment type="catalytic activity">
    <reaction evidence="1">
        <text>ATP + protein L-histidine = ADP + protein N-phospho-L-histidine.</text>
        <dbReference type="EC" id="2.7.13.3"/>
    </reaction>
</comment>
<feature type="transmembrane region" description="Helical" evidence="12">
    <location>
        <begin position="100"/>
        <end position="116"/>
    </location>
</feature>
<keyword evidence="12" id="KW-1133">Transmembrane helix</keyword>
<dbReference type="Gene3D" id="3.30.565.10">
    <property type="entry name" value="Histidine kinase-like ATPase, C-terminal domain"/>
    <property type="match status" value="1"/>
</dbReference>
<dbReference type="Gene3D" id="3.40.50.2300">
    <property type="match status" value="1"/>
</dbReference>
<dbReference type="PANTHER" id="PTHR45339:SF1">
    <property type="entry name" value="HYBRID SIGNAL TRANSDUCTION HISTIDINE KINASE J"/>
    <property type="match status" value="1"/>
</dbReference>
<evidence type="ECO:0000256" key="5">
    <source>
        <dbReference type="ARBA" id="ARBA00022741"/>
    </source>
</evidence>
<dbReference type="PROSITE" id="PS50109">
    <property type="entry name" value="HIS_KIN"/>
    <property type="match status" value="1"/>
</dbReference>
<evidence type="ECO:0000256" key="10">
    <source>
        <dbReference type="ARBA" id="ARBA00068150"/>
    </source>
</evidence>
<dbReference type="InterPro" id="IPR036890">
    <property type="entry name" value="HATPase_C_sf"/>
</dbReference>
<comment type="subunit">
    <text evidence="9">At low DSF concentrations, interacts with RpfF.</text>
</comment>
<sequence>MTLSVPKQISGEDHGHLKRIAIVVCILFSFLTVSHLLLLTETFKWPLIACSSIVAAMSLVLSRTATAIPMRWHSPCILLMLIAGATNSLVHIWLSQTPEQATNIVLVLIASGIVLSNRAHWLTSIVFSWVGWFIINLAFDLPMVMHFFFALMMSTLLSWFAHLARQKLVSKQIELLLERDVAVAHEREANAANEAKSAFLANMSHEIRTPMNGVIGMIEVLSRTPLTDSQAKLISTAQRSADSLMFIINDILDFSKIEAGELAIEHVEFDLNQFVTNLVQEQAYHAKSKGLWLKARAIDNKHTRVIGDHHRLKQVFNNLLSNAIKFTENGGVNIQYNVVEKEEALSLNVEISDTGIGIRESSINQLFAPFSQADMSTTRKFGGTGLGLAITKQLCELMGGDISVESTPGKGSTFKFNVMVETTSQSEEASSIENVEIPPSHFNLNVLLAEDNLINQEVMVTLLSDMGVEVVVASDGVEAIDTLLKPKAKHYDLILMDCQMPNVDGYEATRRIREGRAGDENTQIPIVALTANAMDREKQKCLDAGMDEYLTKPVDLASLKAVLALY</sequence>
<gene>
    <name evidence="15" type="ORF">GTQ48_05895</name>
</gene>
<keyword evidence="16" id="KW-1185">Reference proteome</keyword>
<dbReference type="InterPro" id="IPR011006">
    <property type="entry name" value="CheY-like_superfamily"/>
</dbReference>
<dbReference type="InterPro" id="IPR003661">
    <property type="entry name" value="HisK_dim/P_dom"/>
</dbReference>
<feature type="transmembrane region" description="Helical" evidence="12">
    <location>
        <begin position="45"/>
        <end position="64"/>
    </location>
</feature>
<dbReference type="Pfam" id="PF00512">
    <property type="entry name" value="HisKA"/>
    <property type="match status" value="1"/>
</dbReference>
<feature type="domain" description="Histidine kinase" evidence="13">
    <location>
        <begin position="202"/>
        <end position="422"/>
    </location>
</feature>
<dbReference type="GO" id="GO:0000155">
    <property type="term" value="F:phosphorelay sensor kinase activity"/>
    <property type="evidence" value="ECO:0007669"/>
    <property type="project" value="InterPro"/>
</dbReference>
<evidence type="ECO:0000259" key="13">
    <source>
        <dbReference type="PROSITE" id="PS50109"/>
    </source>
</evidence>
<keyword evidence="4" id="KW-0808">Transferase</keyword>
<feature type="domain" description="Response regulatory" evidence="14">
    <location>
        <begin position="445"/>
        <end position="566"/>
    </location>
</feature>
<feature type="modified residue" description="4-aspartylphosphate" evidence="11">
    <location>
        <position position="497"/>
    </location>
</feature>
<evidence type="ECO:0000256" key="7">
    <source>
        <dbReference type="ARBA" id="ARBA00022840"/>
    </source>
</evidence>
<dbReference type="InterPro" id="IPR001789">
    <property type="entry name" value="Sig_transdc_resp-reg_receiver"/>
</dbReference>